<feature type="transmembrane region" description="Helical" evidence="5">
    <location>
        <begin position="199"/>
        <end position="223"/>
    </location>
</feature>
<feature type="transmembrane region" description="Helical" evidence="5">
    <location>
        <begin position="229"/>
        <end position="247"/>
    </location>
</feature>
<keyword evidence="4 5" id="KW-0472">Membrane</keyword>
<dbReference type="Pfam" id="PF12698">
    <property type="entry name" value="ABC2_membrane_3"/>
    <property type="match status" value="1"/>
</dbReference>
<feature type="transmembrane region" description="Helical" evidence="5">
    <location>
        <begin position="366"/>
        <end position="391"/>
    </location>
</feature>
<sequence length="725" mass="75931">MSASIDEDAEVTTEVDAEAAEAAKRARIEGVARVVIMFLMPLVMVGMMIWGYMGAMHSPTPRDLPITVSGQDAGTFAQALRQADGDAVEVRVVDDPGAARQQVIERDTAGAVVLDGDTATLFTAGGAGASQAGVTTGLVTPVAVAQGMTVQSEDLAPLPADDPAGLGAMFMTTAIVMAGYLPLSIMLSNSPHLLRLRRFLPLLVGWAALIAGVIAIVTCPILHVVPAGHLPAVMGIAMLGVVSIGLVQLFLTRVFGAMATILAMLLLMVLGMPSSNLSISIYTAPPFYDVFHSFLPLPAIGEAMRSVLYFGGDGVGRHLMVLGIGGAAGLLLTILVDWRKRRTSRSATVRLSMPSLRGASQPDTPFWRYAALLFFPLAMVSMMITAMLGAMGSPTPKDMPVAVVASSQQQAQAVADGMDAQMPGMFDVRVVDSAQDARTQVADRDVVGAFVLPGPPDPQATVITNQAASTSAAQVVNQIFTQVAQAQHMPVVTDDVAPLPAKDSMGTVTMYIAMGWLMAGFMVIIVGANAAPGSRPLPRLLPIVGVYSAFMSGVVFIIARFITGSIGDGHAWQLWAAGTVAIFCVAMFATVFERLVGMLAIVPVIGILMFLGVPASSGAMSVYMEAPFFRDVHDIIPMGAAVDAARSILYFGSDTLGGSLLTLGAWGVVSLIVVAIIDRIKPLRTTSEMLEVPHPALGSAYVPKEESVDADADDTDEKVLVSSHA</sequence>
<dbReference type="PANTHER" id="PTHR43077:SF10">
    <property type="entry name" value="TRANSPORT PERMEASE PROTEIN"/>
    <property type="match status" value="1"/>
</dbReference>
<dbReference type="EMBL" id="JACIFP010000001">
    <property type="protein sequence ID" value="MBB4135743.1"/>
    <property type="molecule type" value="Genomic_DNA"/>
</dbReference>
<dbReference type="InterPro" id="IPR051328">
    <property type="entry name" value="T7SS_ABC-Transporter"/>
</dbReference>
<evidence type="ECO:0000313" key="8">
    <source>
        <dbReference type="Proteomes" id="UP000551501"/>
    </source>
</evidence>
<comment type="caution">
    <text evidence="7">The sequence shown here is derived from an EMBL/GenBank/DDBJ whole genome shotgun (WGS) entry which is preliminary data.</text>
</comment>
<keyword evidence="3 5" id="KW-1133">Transmembrane helix</keyword>
<name>A0A840EZS3_9ACTN</name>
<feature type="transmembrane region" description="Helical" evidence="5">
    <location>
        <begin position="315"/>
        <end position="336"/>
    </location>
</feature>
<dbReference type="PANTHER" id="PTHR43077">
    <property type="entry name" value="TRANSPORT PERMEASE YVFS-RELATED"/>
    <property type="match status" value="1"/>
</dbReference>
<feature type="transmembrane region" description="Helical" evidence="5">
    <location>
        <begin position="508"/>
        <end position="528"/>
    </location>
</feature>
<dbReference type="AlphaFoldDB" id="A0A840EZS3"/>
<dbReference type="GO" id="GO:0140359">
    <property type="term" value="F:ABC-type transporter activity"/>
    <property type="evidence" value="ECO:0007669"/>
    <property type="project" value="InterPro"/>
</dbReference>
<keyword evidence="8" id="KW-1185">Reference proteome</keyword>
<proteinExistence type="predicted"/>
<feature type="transmembrane region" description="Helical" evidence="5">
    <location>
        <begin position="540"/>
        <end position="562"/>
    </location>
</feature>
<gene>
    <name evidence="7" type="ORF">BKA16_002295</name>
</gene>
<dbReference type="Proteomes" id="UP000551501">
    <property type="component" value="Unassembled WGS sequence"/>
</dbReference>
<feature type="domain" description="ABC-2 type transporter transmembrane" evidence="6">
    <location>
        <begin position="372"/>
        <end position="675"/>
    </location>
</feature>
<evidence type="ECO:0000256" key="3">
    <source>
        <dbReference type="ARBA" id="ARBA00022989"/>
    </source>
</evidence>
<accession>A0A840EZS3</accession>
<feature type="transmembrane region" description="Helical" evidence="5">
    <location>
        <begin position="254"/>
        <end position="272"/>
    </location>
</feature>
<dbReference type="InterPro" id="IPR013525">
    <property type="entry name" value="ABC2_TM"/>
</dbReference>
<feature type="transmembrane region" description="Helical" evidence="5">
    <location>
        <begin position="164"/>
        <end position="187"/>
    </location>
</feature>
<evidence type="ECO:0000256" key="2">
    <source>
        <dbReference type="ARBA" id="ARBA00022692"/>
    </source>
</evidence>
<protein>
    <recommendedName>
        <fullName evidence="6">ABC-2 type transporter transmembrane domain-containing protein</fullName>
    </recommendedName>
</protein>
<feature type="transmembrane region" description="Helical" evidence="5">
    <location>
        <begin position="599"/>
        <end position="624"/>
    </location>
</feature>
<keyword evidence="2 5" id="KW-0812">Transmembrane</keyword>
<reference evidence="7 8" key="1">
    <citation type="submission" date="2020-08" db="EMBL/GenBank/DDBJ databases">
        <title>Sequencing the genomes of 1000 actinobacteria strains.</title>
        <authorList>
            <person name="Klenk H.-P."/>
        </authorList>
    </citation>
    <scope>NUCLEOTIDE SEQUENCE [LARGE SCALE GENOMIC DNA]</scope>
    <source>
        <strain evidence="7 8">DSM 45298</strain>
    </source>
</reference>
<evidence type="ECO:0000256" key="5">
    <source>
        <dbReference type="SAM" id="Phobius"/>
    </source>
</evidence>
<comment type="subcellular location">
    <subcellularLocation>
        <location evidence="1">Membrane</location>
        <topology evidence="1">Multi-pass membrane protein</topology>
    </subcellularLocation>
</comment>
<feature type="transmembrane region" description="Helical" evidence="5">
    <location>
        <begin position="656"/>
        <end position="677"/>
    </location>
</feature>
<feature type="transmembrane region" description="Helical" evidence="5">
    <location>
        <begin position="574"/>
        <end position="592"/>
    </location>
</feature>
<organism evidence="7 8">
    <name type="scientific">Gordonia humi</name>
    <dbReference type="NCBI Taxonomy" id="686429"/>
    <lineage>
        <taxon>Bacteria</taxon>
        <taxon>Bacillati</taxon>
        <taxon>Actinomycetota</taxon>
        <taxon>Actinomycetes</taxon>
        <taxon>Mycobacteriales</taxon>
        <taxon>Gordoniaceae</taxon>
        <taxon>Gordonia</taxon>
    </lineage>
</organism>
<evidence type="ECO:0000313" key="7">
    <source>
        <dbReference type="EMBL" id="MBB4135743.1"/>
    </source>
</evidence>
<dbReference type="RefSeq" id="WP_183370764.1">
    <property type="nucleotide sequence ID" value="NZ_BAABHL010000122.1"/>
</dbReference>
<dbReference type="GO" id="GO:0016020">
    <property type="term" value="C:membrane"/>
    <property type="evidence" value="ECO:0007669"/>
    <property type="project" value="UniProtKB-SubCell"/>
</dbReference>
<evidence type="ECO:0000256" key="1">
    <source>
        <dbReference type="ARBA" id="ARBA00004141"/>
    </source>
</evidence>
<evidence type="ECO:0000259" key="6">
    <source>
        <dbReference type="Pfam" id="PF12698"/>
    </source>
</evidence>
<feature type="transmembrane region" description="Helical" evidence="5">
    <location>
        <begin position="34"/>
        <end position="53"/>
    </location>
</feature>
<evidence type="ECO:0000256" key="4">
    <source>
        <dbReference type="ARBA" id="ARBA00023136"/>
    </source>
</evidence>